<sequence>MVPAKRWMTGIKLRYHCGTSRGEIKLVLPYPSQNSLDPPRWDDPICIPWDVIPNWHSFCISPLQDRSRGRLSSSFKISVDRSSPFSEKKQNSSCRQGSVLSRLDWERTC</sequence>
<evidence type="ECO:0000313" key="2">
    <source>
        <dbReference type="EMBL" id="CBH18160.1"/>
    </source>
</evidence>
<evidence type="ECO:0000256" key="1">
    <source>
        <dbReference type="SAM" id="MobiDB-lite"/>
    </source>
</evidence>
<dbReference type="Proteomes" id="UP000002316">
    <property type="component" value="Chromosome 11"/>
</dbReference>
<protein>
    <submittedName>
        <fullName evidence="2">Uncharacterized protein</fullName>
    </submittedName>
</protein>
<dbReference type="EMBL" id="FN554974">
    <property type="protein sequence ID" value="CBH18160.1"/>
    <property type="molecule type" value="Genomic_DNA"/>
</dbReference>
<feature type="region of interest" description="Disordered" evidence="1">
    <location>
        <begin position="79"/>
        <end position="100"/>
    </location>
</feature>
<organism evidence="2 3">
    <name type="scientific">Trypanosoma brucei gambiense (strain MHOM/CI/86/DAL972)</name>
    <dbReference type="NCBI Taxonomy" id="679716"/>
    <lineage>
        <taxon>Eukaryota</taxon>
        <taxon>Discoba</taxon>
        <taxon>Euglenozoa</taxon>
        <taxon>Kinetoplastea</taxon>
        <taxon>Metakinetoplastina</taxon>
        <taxon>Trypanosomatida</taxon>
        <taxon>Trypanosomatidae</taxon>
        <taxon>Trypanosoma</taxon>
    </lineage>
</organism>
<proteinExistence type="predicted"/>
<feature type="compositionally biased region" description="Polar residues" evidence="1">
    <location>
        <begin position="79"/>
        <end position="99"/>
    </location>
</feature>
<dbReference type="RefSeq" id="XP_011780424.1">
    <property type="nucleotide sequence ID" value="XM_011782122.1"/>
</dbReference>
<reference evidence="3" key="1">
    <citation type="journal article" date="2010" name="PLoS Negl. Trop. Dis.">
        <title>The genome sequence of Trypanosoma brucei gambiense, causative agent of chronic human african trypanosomiasis.</title>
        <authorList>
            <person name="Jackson A.P."/>
            <person name="Sanders M."/>
            <person name="Berry A."/>
            <person name="McQuillan J."/>
            <person name="Aslett M.A."/>
            <person name="Quail M.A."/>
            <person name="Chukualim B."/>
            <person name="Capewell P."/>
            <person name="MacLeod A."/>
            <person name="Melville S.E."/>
            <person name="Gibson W."/>
            <person name="Barry J.D."/>
            <person name="Berriman M."/>
            <person name="Hertz-Fowler C."/>
        </authorList>
    </citation>
    <scope>NUCLEOTIDE SEQUENCE [LARGE SCALE GENOMIC DNA]</scope>
    <source>
        <strain evidence="3">MHOM/CI/86/DAL972</strain>
    </source>
</reference>
<evidence type="ECO:0000313" key="3">
    <source>
        <dbReference type="Proteomes" id="UP000002316"/>
    </source>
</evidence>
<accession>D0A909</accession>
<name>D0A909_TRYB9</name>
<dbReference type="GeneID" id="23866441"/>
<dbReference type="KEGG" id="tbg:TbgDal_XI12790"/>
<gene>
    <name evidence="2" type="ORF">TbgDal_XI12790</name>
</gene>
<dbReference type="AlphaFoldDB" id="D0A909"/>